<sequence>MNSYLIQAGKALAGLLLLTGLAVAQDLPPRKASPLTVRQIHSGHSLTDTYGAHPWPGRLILATATRPGTNPYETIHARTIPGSPMRWRWDHATDYPDARLNIDEFELLVITEAVPLTTNEDYFRDDTLHYLGLWVDHAWTRGNGGRGAEVMLYSTWTGLQDPGPGQDQAGIPFRERLEQDGARWERMQDDANANRPQGMPPVYMIPGHRMMLRLYDDIAAGAAPGLASIEDVFEDDIHLNDLGRYAVTCLVYAVIYQRDPAELPDRLAVPGDTLSREQARYFKRIAWEVARTYHRSGVPAG</sequence>
<evidence type="ECO:0000313" key="3">
    <source>
        <dbReference type="Proteomes" id="UP001595445"/>
    </source>
</evidence>
<evidence type="ECO:0000256" key="1">
    <source>
        <dbReference type="SAM" id="SignalP"/>
    </source>
</evidence>
<dbReference type="Proteomes" id="UP001595445">
    <property type="component" value="Unassembled WGS sequence"/>
</dbReference>
<dbReference type="RefSeq" id="WP_197641810.1">
    <property type="nucleotide sequence ID" value="NZ_JAEACP010000002.1"/>
</dbReference>
<evidence type="ECO:0000313" key="2">
    <source>
        <dbReference type="EMBL" id="MFC3085536.1"/>
    </source>
</evidence>
<accession>A0ABV7DR82</accession>
<protein>
    <submittedName>
        <fullName evidence="2">Uncharacterized protein</fullName>
    </submittedName>
</protein>
<feature type="chain" id="PRO_5046634008" evidence="1">
    <location>
        <begin position="25"/>
        <end position="301"/>
    </location>
</feature>
<feature type="signal peptide" evidence="1">
    <location>
        <begin position="1"/>
        <end position="24"/>
    </location>
</feature>
<dbReference type="InterPro" id="IPR036514">
    <property type="entry name" value="SGNH_hydro_sf"/>
</dbReference>
<name>A0ABV7DR82_9RHOB</name>
<dbReference type="EMBL" id="JBHRSM010000011">
    <property type="protein sequence ID" value="MFC3085536.1"/>
    <property type="molecule type" value="Genomic_DNA"/>
</dbReference>
<comment type="caution">
    <text evidence="2">The sequence shown here is derived from an EMBL/GenBank/DDBJ whole genome shotgun (WGS) entry which is preliminary data.</text>
</comment>
<keyword evidence="3" id="KW-1185">Reference proteome</keyword>
<organism evidence="2 3">
    <name type="scientific">Tabrizicola soli</name>
    <dbReference type="NCBI Taxonomy" id="2185115"/>
    <lineage>
        <taxon>Bacteria</taxon>
        <taxon>Pseudomonadati</taxon>
        <taxon>Pseudomonadota</taxon>
        <taxon>Alphaproteobacteria</taxon>
        <taxon>Rhodobacterales</taxon>
        <taxon>Paracoccaceae</taxon>
        <taxon>Tabrizicola</taxon>
    </lineage>
</organism>
<proteinExistence type="predicted"/>
<dbReference type="Gene3D" id="3.40.50.1110">
    <property type="entry name" value="SGNH hydrolase"/>
    <property type="match status" value="1"/>
</dbReference>
<keyword evidence="1" id="KW-0732">Signal</keyword>
<reference evidence="3" key="1">
    <citation type="journal article" date="2019" name="Int. J. Syst. Evol. Microbiol.">
        <title>The Global Catalogue of Microorganisms (GCM) 10K type strain sequencing project: providing services to taxonomists for standard genome sequencing and annotation.</title>
        <authorList>
            <consortium name="The Broad Institute Genomics Platform"/>
            <consortium name="The Broad Institute Genome Sequencing Center for Infectious Disease"/>
            <person name="Wu L."/>
            <person name="Ma J."/>
        </authorList>
    </citation>
    <scope>NUCLEOTIDE SEQUENCE [LARGE SCALE GENOMIC DNA]</scope>
    <source>
        <strain evidence="3">KCTC 62102</strain>
    </source>
</reference>
<gene>
    <name evidence="2" type="ORF">ACFOD6_05690</name>
</gene>